<reference evidence="1 2" key="1">
    <citation type="submission" date="2018-07" db="EMBL/GenBank/DDBJ databases">
        <title>The genomes of Aspergillus section Nigri reveals drivers in fungal speciation.</title>
        <authorList>
            <consortium name="DOE Joint Genome Institute"/>
            <person name="Vesth T.C."/>
            <person name="Nybo J."/>
            <person name="Theobald S."/>
            <person name="Brandl J."/>
            <person name="Frisvad J.C."/>
            <person name="Nielsen K.F."/>
            <person name="Lyhne E.K."/>
            <person name="Kogle M.E."/>
            <person name="Kuo A."/>
            <person name="Riley R."/>
            <person name="Clum A."/>
            <person name="Nolan M."/>
            <person name="Lipzen A."/>
            <person name="Salamov A."/>
            <person name="Henrissat B."/>
            <person name="Wiebenga A."/>
            <person name="De vries R.P."/>
            <person name="Grigoriev I.V."/>
            <person name="Mortensen U.H."/>
            <person name="Andersen M.R."/>
            <person name="Baker S.E."/>
        </authorList>
    </citation>
    <scope>NUCLEOTIDE SEQUENCE [LARGE SCALE GENOMIC DNA]</scope>
    <source>
        <strain evidence="1 2">CBS 139.54b</strain>
    </source>
</reference>
<keyword evidence="2" id="KW-1185">Reference proteome</keyword>
<dbReference type="GeneID" id="38134790"/>
<dbReference type="EMBL" id="KZ852048">
    <property type="protein sequence ID" value="RDH33025.1"/>
    <property type="molecule type" value="Genomic_DNA"/>
</dbReference>
<protein>
    <submittedName>
        <fullName evidence="1">Uncharacterized protein</fullName>
    </submittedName>
</protein>
<name>A0A3F3Q1S0_9EURO</name>
<evidence type="ECO:0000313" key="2">
    <source>
        <dbReference type="Proteomes" id="UP000253729"/>
    </source>
</evidence>
<gene>
    <name evidence="1" type="ORF">BDQ94DRAFT_144328</name>
</gene>
<dbReference type="RefSeq" id="XP_026626047.1">
    <property type="nucleotide sequence ID" value="XM_026766434.1"/>
</dbReference>
<dbReference type="Proteomes" id="UP000253729">
    <property type="component" value="Unassembled WGS sequence"/>
</dbReference>
<accession>A0A3F3Q1S0</accession>
<evidence type="ECO:0000313" key="1">
    <source>
        <dbReference type="EMBL" id="RDH33025.1"/>
    </source>
</evidence>
<proteinExistence type="predicted"/>
<dbReference type="AlphaFoldDB" id="A0A3F3Q1S0"/>
<organism evidence="1 2">
    <name type="scientific">Aspergillus welwitschiae</name>
    <dbReference type="NCBI Taxonomy" id="1341132"/>
    <lineage>
        <taxon>Eukaryota</taxon>
        <taxon>Fungi</taxon>
        <taxon>Dikarya</taxon>
        <taxon>Ascomycota</taxon>
        <taxon>Pezizomycotina</taxon>
        <taxon>Eurotiomycetes</taxon>
        <taxon>Eurotiomycetidae</taxon>
        <taxon>Eurotiales</taxon>
        <taxon>Aspergillaceae</taxon>
        <taxon>Aspergillus</taxon>
        <taxon>Aspergillus subgen. Circumdati</taxon>
    </lineage>
</organism>
<sequence length="77" mass="8804">MAEDPVLGPVFREKKARVCFITIYPTIDDRWWWFAIDCVSSRRVRSLADALVCFLGKFVMQADSSLRTSFVSDGIVN</sequence>